<sequence length="61" mass="7340">MNFGGDENERLMNGGGRKLHLKNFWEKKNPIETLLMKRCQFCYPRQYKTKRNHPIKSKSKI</sequence>
<name>A0A9P6NRL1_9BASI</name>
<comment type="caution">
    <text evidence="1">The sequence shown here is derived from an EMBL/GenBank/DDBJ whole genome shotgun (WGS) entry which is preliminary data.</text>
</comment>
<dbReference type="Proteomes" id="UP000886653">
    <property type="component" value="Unassembled WGS sequence"/>
</dbReference>
<reference evidence="1" key="1">
    <citation type="submission" date="2013-11" db="EMBL/GenBank/DDBJ databases">
        <title>Genome sequence of the fusiform rust pathogen reveals effectors for host alternation and coevolution with pine.</title>
        <authorList>
            <consortium name="DOE Joint Genome Institute"/>
            <person name="Smith K."/>
            <person name="Pendleton A."/>
            <person name="Kubisiak T."/>
            <person name="Anderson C."/>
            <person name="Salamov A."/>
            <person name="Aerts A."/>
            <person name="Riley R."/>
            <person name="Clum A."/>
            <person name="Lindquist E."/>
            <person name="Ence D."/>
            <person name="Campbell M."/>
            <person name="Kronenberg Z."/>
            <person name="Feau N."/>
            <person name="Dhillon B."/>
            <person name="Hamelin R."/>
            <person name="Burleigh J."/>
            <person name="Smith J."/>
            <person name="Yandell M."/>
            <person name="Nelson C."/>
            <person name="Grigoriev I."/>
            <person name="Davis J."/>
        </authorList>
    </citation>
    <scope>NUCLEOTIDE SEQUENCE</scope>
    <source>
        <strain evidence="1">G11</strain>
    </source>
</reference>
<gene>
    <name evidence="1" type="ORF">CROQUDRAFT_215109</name>
</gene>
<organism evidence="1 2">
    <name type="scientific">Cronartium quercuum f. sp. fusiforme G11</name>
    <dbReference type="NCBI Taxonomy" id="708437"/>
    <lineage>
        <taxon>Eukaryota</taxon>
        <taxon>Fungi</taxon>
        <taxon>Dikarya</taxon>
        <taxon>Basidiomycota</taxon>
        <taxon>Pucciniomycotina</taxon>
        <taxon>Pucciniomycetes</taxon>
        <taxon>Pucciniales</taxon>
        <taxon>Coleosporiaceae</taxon>
        <taxon>Cronartium</taxon>
    </lineage>
</organism>
<accession>A0A9P6NRL1</accession>
<evidence type="ECO:0000313" key="2">
    <source>
        <dbReference type="Proteomes" id="UP000886653"/>
    </source>
</evidence>
<dbReference type="EMBL" id="MU167220">
    <property type="protein sequence ID" value="KAG0150372.1"/>
    <property type="molecule type" value="Genomic_DNA"/>
</dbReference>
<proteinExistence type="predicted"/>
<protein>
    <submittedName>
        <fullName evidence="1">Uncharacterized protein</fullName>
    </submittedName>
</protein>
<dbReference type="AlphaFoldDB" id="A0A9P6NRL1"/>
<evidence type="ECO:0000313" key="1">
    <source>
        <dbReference type="EMBL" id="KAG0150372.1"/>
    </source>
</evidence>
<keyword evidence="2" id="KW-1185">Reference proteome</keyword>